<evidence type="ECO:0000313" key="2">
    <source>
        <dbReference type="Proteomes" id="UP000010471"/>
    </source>
</evidence>
<dbReference type="InterPro" id="IPR021373">
    <property type="entry name" value="DUF2993"/>
</dbReference>
<proteinExistence type="predicted"/>
<dbReference type="PATRIC" id="fig|1173027.3.peg.2296"/>
<reference evidence="1 2" key="1">
    <citation type="submission" date="2012-06" db="EMBL/GenBank/DDBJ databases">
        <title>Finished chromosome of genome of Microcoleus sp. PCC 7113.</title>
        <authorList>
            <consortium name="US DOE Joint Genome Institute"/>
            <person name="Gugger M."/>
            <person name="Coursin T."/>
            <person name="Rippka R."/>
            <person name="Tandeau De Marsac N."/>
            <person name="Huntemann M."/>
            <person name="Wei C.-L."/>
            <person name="Han J."/>
            <person name="Detter J.C."/>
            <person name="Han C."/>
            <person name="Tapia R."/>
            <person name="Chen A."/>
            <person name="Kyrpides N."/>
            <person name="Mavromatis K."/>
            <person name="Markowitz V."/>
            <person name="Szeto E."/>
            <person name="Ivanova N."/>
            <person name="Pagani I."/>
            <person name="Pati A."/>
            <person name="Goodwin L."/>
            <person name="Nordberg H.P."/>
            <person name="Cantor M.N."/>
            <person name="Hua S.X."/>
            <person name="Woyke T."/>
            <person name="Kerfeld C.A."/>
        </authorList>
    </citation>
    <scope>NUCLEOTIDE SEQUENCE [LARGE SCALE GENOMIC DNA]</scope>
    <source>
        <strain evidence="1 2">PCC 7113</strain>
    </source>
</reference>
<accession>K9WEF0</accession>
<dbReference type="KEGG" id="mic:Mic7113_2100"/>
<dbReference type="Pfam" id="PF11209">
    <property type="entry name" value="LmeA"/>
    <property type="match status" value="1"/>
</dbReference>
<dbReference type="STRING" id="1173027.Mic7113_2100"/>
<keyword evidence="2" id="KW-1185">Reference proteome</keyword>
<evidence type="ECO:0000313" key="1">
    <source>
        <dbReference type="EMBL" id="AFZ17917.1"/>
    </source>
</evidence>
<gene>
    <name evidence="1" type="ORF">Mic7113_2100</name>
</gene>
<dbReference type="Proteomes" id="UP000010471">
    <property type="component" value="Chromosome"/>
</dbReference>
<evidence type="ECO:0008006" key="3">
    <source>
        <dbReference type="Google" id="ProtNLM"/>
    </source>
</evidence>
<protein>
    <recommendedName>
        <fullName evidence="3">DUF2993 domain-containing protein</fullName>
    </recommendedName>
</protein>
<dbReference type="HOGENOM" id="CLU_085967_0_0_3"/>
<dbReference type="eggNOG" id="ENOG502ZCW3">
    <property type="taxonomic scope" value="Bacteria"/>
</dbReference>
<dbReference type="RefSeq" id="WP_015182069.1">
    <property type="nucleotide sequence ID" value="NC_019738.1"/>
</dbReference>
<sequence length="272" mass="29598">MEFITILLSSLLALVSPIGLITDKIIANNLRSRLNKVEQLQVRVDNAPSYQLVQGKVERVRIAGRGLWLTPDIRIGALEIETDPLNVDLQRLRQGGQRSPKAALRQPAQAGVRFALTEADINKALQSPAIMARLRVLGSRFLGGSPEAYEVLNPRMDFLGNNRIRFQVELRQKDAATTALMVESGLSFTAGHSLKLTEPAVTLNGQSLSPILIAGFSEGIGRRFDLRTLEEAGITARVLQLKIDTDELGVAAFVRVDASNPSSASITGGRRP</sequence>
<organism evidence="1 2">
    <name type="scientific">Allocoleopsis franciscana PCC 7113</name>
    <dbReference type="NCBI Taxonomy" id="1173027"/>
    <lineage>
        <taxon>Bacteria</taxon>
        <taxon>Bacillati</taxon>
        <taxon>Cyanobacteriota</taxon>
        <taxon>Cyanophyceae</taxon>
        <taxon>Coleofasciculales</taxon>
        <taxon>Coleofasciculaceae</taxon>
        <taxon>Allocoleopsis</taxon>
        <taxon>Allocoleopsis franciscana</taxon>
    </lineage>
</organism>
<dbReference type="EMBL" id="CP003630">
    <property type="protein sequence ID" value="AFZ17917.1"/>
    <property type="molecule type" value="Genomic_DNA"/>
</dbReference>
<dbReference type="AlphaFoldDB" id="K9WEF0"/>
<dbReference type="OrthoDB" id="570669at2"/>
<name>K9WEF0_9CYAN</name>